<keyword evidence="6 8" id="KW-0472">Membrane</keyword>
<comment type="subcellular location">
    <subcellularLocation>
        <location evidence="1">Membrane</location>
        <topology evidence="1">Multi-pass membrane protein</topology>
    </subcellularLocation>
</comment>
<dbReference type="InterPro" id="IPR050360">
    <property type="entry name" value="MFS_Sugar_Transporters"/>
</dbReference>
<feature type="domain" description="Major facilitator superfamily (MFS) profile" evidence="9">
    <location>
        <begin position="34"/>
        <end position="473"/>
    </location>
</feature>
<feature type="transmembrane region" description="Helical" evidence="8">
    <location>
        <begin position="351"/>
        <end position="373"/>
    </location>
</feature>
<evidence type="ECO:0000256" key="4">
    <source>
        <dbReference type="ARBA" id="ARBA00022692"/>
    </source>
</evidence>
<dbReference type="GeneID" id="81370226"/>
<dbReference type="PROSITE" id="PS50850">
    <property type="entry name" value="MFS"/>
    <property type="match status" value="1"/>
</dbReference>
<dbReference type="Gene3D" id="1.20.1250.20">
    <property type="entry name" value="MFS general substrate transporter like domains"/>
    <property type="match status" value="1"/>
</dbReference>
<protein>
    <recommendedName>
        <fullName evidence="9">Major facilitator superfamily (MFS) profile domain-containing protein</fullName>
    </recommendedName>
</protein>
<feature type="transmembrane region" description="Helical" evidence="8">
    <location>
        <begin position="72"/>
        <end position="95"/>
    </location>
</feature>
<dbReference type="InterPro" id="IPR005828">
    <property type="entry name" value="MFS_sugar_transport-like"/>
</dbReference>
<reference evidence="10" key="1">
    <citation type="submission" date="2022-12" db="EMBL/GenBank/DDBJ databases">
        <authorList>
            <person name="Petersen C."/>
        </authorList>
    </citation>
    <scope>NUCLEOTIDE SEQUENCE</scope>
    <source>
        <strain evidence="10">IBT 29677</strain>
    </source>
</reference>
<evidence type="ECO:0000259" key="9">
    <source>
        <dbReference type="PROSITE" id="PS50850"/>
    </source>
</evidence>
<feature type="transmembrane region" description="Helical" evidence="8">
    <location>
        <begin position="385"/>
        <end position="409"/>
    </location>
</feature>
<dbReference type="AlphaFoldDB" id="A0A9W9VXC6"/>
<dbReference type="PANTHER" id="PTHR48022:SF3">
    <property type="entry name" value="HEXOSE TRANSPORTER PROTEIN (AFU_ORTHOLOGUE AFUA_8G04480)-RELATED"/>
    <property type="match status" value="1"/>
</dbReference>
<evidence type="ECO:0000313" key="11">
    <source>
        <dbReference type="Proteomes" id="UP001147747"/>
    </source>
</evidence>
<reference evidence="10" key="2">
    <citation type="journal article" date="2023" name="IMA Fungus">
        <title>Comparative genomic study of the Penicillium genus elucidates a diverse pangenome and 15 lateral gene transfer events.</title>
        <authorList>
            <person name="Petersen C."/>
            <person name="Sorensen T."/>
            <person name="Nielsen M.R."/>
            <person name="Sondergaard T.E."/>
            <person name="Sorensen J.L."/>
            <person name="Fitzpatrick D.A."/>
            <person name="Frisvad J.C."/>
            <person name="Nielsen K.L."/>
        </authorList>
    </citation>
    <scope>NUCLEOTIDE SEQUENCE</scope>
    <source>
        <strain evidence="10">IBT 29677</strain>
    </source>
</reference>
<evidence type="ECO:0000256" key="1">
    <source>
        <dbReference type="ARBA" id="ARBA00004141"/>
    </source>
</evidence>
<dbReference type="EMBL" id="JAPZBU010000008">
    <property type="protein sequence ID" value="KAJ5391119.1"/>
    <property type="molecule type" value="Genomic_DNA"/>
</dbReference>
<accession>A0A9W9VXC6</accession>
<dbReference type="SUPFAM" id="SSF103473">
    <property type="entry name" value="MFS general substrate transporter"/>
    <property type="match status" value="1"/>
</dbReference>
<keyword evidence="3 7" id="KW-0813">Transport</keyword>
<evidence type="ECO:0000256" key="2">
    <source>
        <dbReference type="ARBA" id="ARBA00010992"/>
    </source>
</evidence>
<evidence type="ECO:0000256" key="3">
    <source>
        <dbReference type="ARBA" id="ARBA00022448"/>
    </source>
</evidence>
<dbReference type="PROSITE" id="PS00216">
    <property type="entry name" value="SUGAR_TRANSPORT_1"/>
    <property type="match status" value="2"/>
</dbReference>
<feature type="transmembrane region" description="Helical" evidence="8">
    <location>
        <begin position="102"/>
        <end position="122"/>
    </location>
</feature>
<keyword evidence="4 8" id="KW-0812">Transmembrane</keyword>
<comment type="caution">
    <text evidence="10">The sequence shown here is derived from an EMBL/GenBank/DDBJ whole genome shotgun (WGS) entry which is preliminary data.</text>
</comment>
<dbReference type="Proteomes" id="UP001147747">
    <property type="component" value="Unassembled WGS sequence"/>
</dbReference>
<feature type="transmembrane region" description="Helical" evidence="8">
    <location>
        <begin position="448"/>
        <end position="469"/>
    </location>
</feature>
<gene>
    <name evidence="10" type="ORF">N7509_006609</name>
</gene>
<comment type="similarity">
    <text evidence="2 7">Belongs to the major facilitator superfamily. Sugar transporter (TC 2.A.1.1) family.</text>
</comment>
<evidence type="ECO:0000256" key="5">
    <source>
        <dbReference type="ARBA" id="ARBA00022989"/>
    </source>
</evidence>
<dbReference type="InterPro" id="IPR020846">
    <property type="entry name" value="MFS_dom"/>
</dbReference>
<dbReference type="GO" id="GO:0005351">
    <property type="term" value="F:carbohydrate:proton symporter activity"/>
    <property type="evidence" value="ECO:0007669"/>
    <property type="project" value="TreeGrafter"/>
</dbReference>
<dbReference type="RefSeq" id="XP_056486797.1">
    <property type="nucleotide sequence ID" value="XM_056631246.1"/>
</dbReference>
<dbReference type="InterPro" id="IPR005829">
    <property type="entry name" value="Sugar_transporter_CS"/>
</dbReference>
<feature type="transmembrane region" description="Helical" evidence="8">
    <location>
        <begin position="128"/>
        <end position="149"/>
    </location>
</feature>
<feature type="transmembrane region" description="Helical" evidence="8">
    <location>
        <begin position="192"/>
        <end position="215"/>
    </location>
</feature>
<keyword evidence="5 8" id="KW-1133">Transmembrane helix</keyword>
<feature type="transmembrane region" description="Helical" evidence="8">
    <location>
        <begin position="285"/>
        <end position="306"/>
    </location>
</feature>
<sequence length="511" mass="56715">MRDQDIVGEALASVLPQHDRPWFRVPHLLQLNLILLVPLLSSAVAGYDGSLMNGLQSINEWKGYFGNPNGSILGIVNAAQSIGSVISLPLVGILSDKIGRRWTLLSGAIVIVVASIIQAASVQYAMFVFSRVLVGVGSMLVTQPSPMLITELAYPTHRGKYTSAFWTFYYLGAILASWASYGTQKHMSGSDWSWRVPSIIQAGFPVVQIIFWSFVPESPRWLIAKGRKKEAEDLLARFHTAGDTSHPLVQFEMSEIARTIEMESRASETKWSTLVKTPGNRKRTLIAICIGVFAQWNGVAVVSYYLTLVLDTVGIKDSDTQTLINGLLQVFNFIIAGSAALLVDRLGRRTLFLWSAVGMLVSFIIWTACSAVFDITNAGALGKTVIAFVFIFYFHYDIAYTPLLLGYPTEIFPYSIRSKGLTVELMSVYSSLIVLAFVNPIALDKIGWHYYIFYCCFDVVVLIVTWFFFPKQKIAEVFDGPSAAMSSSIFYKHNDFDEKGKSSTEHAEHVA</sequence>
<dbReference type="InterPro" id="IPR036259">
    <property type="entry name" value="MFS_trans_sf"/>
</dbReference>
<dbReference type="GO" id="GO:0016020">
    <property type="term" value="C:membrane"/>
    <property type="evidence" value="ECO:0007669"/>
    <property type="project" value="UniProtKB-SubCell"/>
</dbReference>
<dbReference type="PANTHER" id="PTHR48022">
    <property type="entry name" value="PLASTIDIC GLUCOSE TRANSPORTER 4"/>
    <property type="match status" value="1"/>
</dbReference>
<evidence type="ECO:0000256" key="8">
    <source>
        <dbReference type="SAM" id="Phobius"/>
    </source>
</evidence>
<dbReference type="Pfam" id="PF00083">
    <property type="entry name" value="Sugar_tr"/>
    <property type="match status" value="1"/>
</dbReference>
<dbReference type="InterPro" id="IPR003663">
    <property type="entry name" value="Sugar/inositol_transpt"/>
</dbReference>
<feature type="transmembrane region" description="Helical" evidence="8">
    <location>
        <begin position="28"/>
        <end position="47"/>
    </location>
</feature>
<evidence type="ECO:0000256" key="6">
    <source>
        <dbReference type="ARBA" id="ARBA00023136"/>
    </source>
</evidence>
<dbReference type="OrthoDB" id="6133115at2759"/>
<dbReference type="FunFam" id="1.20.1250.20:FF:000117">
    <property type="entry name" value="MFS hexose transporter"/>
    <property type="match status" value="1"/>
</dbReference>
<evidence type="ECO:0000313" key="10">
    <source>
        <dbReference type="EMBL" id="KAJ5391119.1"/>
    </source>
</evidence>
<proteinExistence type="inferred from homology"/>
<name>A0A9W9VXC6_9EURO</name>
<feature type="transmembrane region" description="Helical" evidence="8">
    <location>
        <begin position="161"/>
        <end position="180"/>
    </location>
</feature>
<feature type="transmembrane region" description="Helical" evidence="8">
    <location>
        <begin position="326"/>
        <end position="344"/>
    </location>
</feature>
<evidence type="ECO:0000256" key="7">
    <source>
        <dbReference type="RuleBase" id="RU003346"/>
    </source>
</evidence>
<organism evidence="10 11">
    <name type="scientific">Penicillium cosmopolitanum</name>
    <dbReference type="NCBI Taxonomy" id="1131564"/>
    <lineage>
        <taxon>Eukaryota</taxon>
        <taxon>Fungi</taxon>
        <taxon>Dikarya</taxon>
        <taxon>Ascomycota</taxon>
        <taxon>Pezizomycotina</taxon>
        <taxon>Eurotiomycetes</taxon>
        <taxon>Eurotiomycetidae</taxon>
        <taxon>Eurotiales</taxon>
        <taxon>Aspergillaceae</taxon>
        <taxon>Penicillium</taxon>
    </lineage>
</organism>
<keyword evidence="11" id="KW-1185">Reference proteome</keyword>
<feature type="transmembrane region" description="Helical" evidence="8">
    <location>
        <begin position="421"/>
        <end position="442"/>
    </location>
</feature>
<dbReference type="NCBIfam" id="TIGR00879">
    <property type="entry name" value="SP"/>
    <property type="match status" value="1"/>
</dbReference>